<evidence type="ECO:0000259" key="4">
    <source>
        <dbReference type="Pfam" id="PF06094"/>
    </source>
</evidence>
<proteinExistence type="inferred from homology"/>
<dbReference type="InterPro" id="IPR013024">
    <property type="entry name" value="GGCT-like"/>
</dbReference>
<comment type="caution">
    <text evidence="5">The sequence shown here is derived from an EMBL/GenBank/DDBJ whole genome shotgun (WGS) entry which is preliminary data.</text>
</comment>
<evidence type="ECO:0000256" key="1">
    <source>
        <dbReference type="ARBA" id="ARBA00008861"/>
    </source>
</evidence>
<evidence type="ECO:0000313" key="5">
    <source>
        <dbReference type="EMBL" id="CAF9909782.1"/>
    </source>
</evidence>
<accession>A0A8H3ET33</accession>
<sequence length="328" mass="36858">MDLFQELENMAINVVDECDVDFEPNEDEIARWQKLFAYTYSEAVEQIKSQKNDYSRYNVSDELWESVKSQIEAQGYSREAYEHEIKTGGRPMASHDQRIATGISASQARVPYLVLLKGVLSTPENIQAAAKLPEPPRAVQAFCETGDSAFCRIDGNIKQAIESCLSQNKSTFRPTFVRLSKAKKDLAAISMHPTLGIESTLPQHRASFSQTSFSPLQDEYPVWYFFYGTLANSAFLTRLLSLPEAEHPLLLPASISRGVVKTWQHKYNALVDGASTDCVHGVAYRVTTKEREEALLLYENEEYEVVRCSIMVGRGTIEGLAFRFAGSL</sequence>
<feature type="domain" description="Gamma-glutamylcyclotransferase AIG2-like" evidence="4">
    <location>
        <begin position="224"/>
        <end position="317"/>
    </location>
</feature>
<dbReference type="SUPFAM" id="SSF110857">
    <property type="entry name" value="Gamma-glutamyl cyclotransferase-like"/>
    <property type="match status" value="1"/>
</dbReference>
<gene>
    <name evidence="5" type="ORF">ALECFALPRED_005996</name>
</gene>
<evidence type="ECO:0000313" key="6">
    <source>
        <dbReference type="Proteomes" id="UP000664203"/>
    </source>
</evidence>
<dbReference type="PANTHER" id="PTHR31544">
    <property type="entry name" value="AIG2-LIKE PROTEIN D"/>
    <property type="match status" value="1"/>
</dbReference>
<dbReference type="Pfam" id="PF06094">
    <property type="entry name" value="GGACT"/>
    <property type="match status" value="1"/>
</dbReference>
<keyword evidence="2" id="KW-0808">Transferase</keyword>
<evidence type="ECO:0000256" key="3">
    <source>
        <dbReference type="ARBA" id="ARBA00030602"/>
    </source>
</evidence>
<dbReference type="InterPro" id="IPR036568">
    <property type="entry name" value="GGCT-like_sf"/>
</dbReference>
<dbReference type="CDD" id="cd06661">
    <property type="entry name" value="GGCT_like"/>
    <property type="match status" value="1"/>
</dbReference>
<dbReference type="InterPro" id="IPR009288">
    <property type="entry name" value="AIG2-like_dom"/>
</dbReference>
<reference evidence="5" key="1">
    <citation type="submission" date="2021-03" db="EMBL/GenBank/DDBJ databases">
        <authorList>
            <person name="Tagirdzhanova G."/>
        </authorList>
    </citation>
    <scope>NUCLEOTIDE SEQUENCE</scope>
</reference>
<dbReference type="Gene3D" id="3.10.490.10">
    <property type="entry name" value="Gamma-glutamyl cyclotransferase-like"/>
    <property type="match status" value="1"/>
</dbReference>
<dbReference type="OrthoDB" id="3262926at2759"/>
<organism evidence="5 6">
    <name type="scientific">Alectoria fallacina</name>
    <dbReference type="NCBI Taxonomy" id="1903189"/>
    <lineage>
        <taxon>Eukaryota</taxon>
        <taxon>Fungi</taxon>
        <taxon>Dikarya</taxon>
        <taxon>Ascomycota</taxon>
        <taxon>Pezizomycotina</taxon>
        <taxon>Lecanoromycetes</taxon>
        <taxon>OSLEUM clade</taxon>
        <taxon>Lecanoromycetidae</taxon>
        <taxon>Lecanorales</taxon>
        <taxon>Lecanorineae</taxon>
        <taxon>Parmeliaceae</taxon>
        <taxon>Alectoria</taxon>
    </lineage>
</organism>
<dbReference type="EMBL" id="CAJPDR010000038">
    <property type="protein sequence ID" value="CAF9909782.1"/>
    <property type="molecule type" value="Genomic_DNA"/>
</dbReference>
<name>A0A8H3ET33_9LECA</name>
<evidence type="ECO:0000256" key="2">
    <source>
        <dbReference type="ARBA" id="ARBA00022679"/>
    </source>
</evidence>
<dbReference type="AlphaFoldDB" id="A0A8H3ET33"/>
<keyword evidence="6" id="KW-1185">Reference proteome</keyword>
<dbReference type="Proteomes" id="UP000664203">
    <property type="component" value="Unassembled WGS sequence"/>
</dbReference>
<dbReference type="GO" id="GO:0016740">
    <property type="term" value="F:transferase activity"/>
    <property type="evidence" value="ECO:0007669"/>
    <property type="project" value="UniProtKB-KW"/>
</dbReference>
<comment type="similarity">
    <text evidence="1">Belongs to the gamma-glutamylcyclotransferase family.</text>
</comment>
<dbReference type="PANTHER" id="PTHR31544:SF4">
    <property type="entry name" value="GAMMA-GLUTAMYLCYCLOTRANSFERASE-RELATED"/>
    <property type="match status" value="1"/>
</dbReference>
<dbReference type="InterPro" id="IPR045038">
    <property type="entry name" value="AIG2-like"/>
</dbReference>
<protein>
    <recommendedName>
        <fullName evidence="3">Putative gamma-glutamylcyclotransferase</fullName>
    </recommendedName>
</protein>